<accession>A0AAV4PQU7</accession>
<sequence length="89" mass="9777">MTNKVRQGNTCKTQNVLSVPKCDQVSNKNCVLAPPSPPFPPLWVCGRKQEVTVEGTFSRFMVCELRCRPAHYCGAGNCVSQMGGLTAFR</sequence>
<reference evidence="1 2" key="1">
    <citation type="submission" date="2021-06" db="EMBL/GenBank/DDBJ databases">
        <title>Caerostris darwini draft genome.</title>
        <authorList>
            <person name="Kono N."/>
            <person name="Arakawa K."/>
        </authorList>
    </citation>
    <scope>NUCLEOTIDE SEQUENCE [LARGE SCALE GENOMIC DNA]</scope>
</reference>
<name>A0AAV4PQU7_9ARAC</name>
<gene>
    <name evidence="1" type="ORF">CDAR_451071</name>
</gene>
<organism evidence="1 2">
    <name type="scientific">Caerostris darwini</name>
    <dbReference type="NCBI Taxonomy" id="1538125"/>
    <lineage>
        <taxon>Eukaryota</taxon>
        <taxon>Metazoa</taxon>
        <taxon>Ecdysozoa</taxon>
        <taxon>Arthropoda</taxon>
        <taxon>Chelicerata</taxon>
        <taxon>Arachnida</taxon>
        <taxon>Araneae</taxon>
        <taxon>Araneomorphae</taxon>
        <taxon>Entelegynae</taxon>
        <taxon>Araneoidea</taxon>
        <taxon>Araneidae</taxon>
        <taxon>Caerostris</taxon>
    </lineage>
</organism>
<evidence type="ECO:0000313" key="2">
    <source>
        <dbReference type="Proteomes" id="UP001054837"/>
    </source>
</evidence>
<keyword evidence="2" id="KW-1185">Reference proteome</keyword>
<proteinExistence type="predicted"/>
<dbReference type="Proteomes" id="UP001054837">
    <property type="component" value="Unassembled WGS sequence"/>
</dbReference>
<evidence type="ECO:0000313" key="1">
    <source>
        <dbReference type="EMBL" id="GIX98760.1"/>
    </source>
</evidence>
<comment type="caution">
    <text evidence="1">The sequence shown here is derived from an EMBL/GenBank/DDBJ whole genome shotgun (WGS) entry which is preliminary data.</text>
</comment>
<dbReference type="AlphaFoldDB" id="A0AAV4PQU7"/>
<dbReference type="EMBL" id="BPLQ01003223">
    <property type="protein sequence ID" value="GIX98760.1"/>
    <property type="molecule type" value="Genomic_DNA"/>
</dbReference>
<protein>
    <submittedName>
        <fullName evidence="1">Uncharacterized protein</fullName>
    </submittedName>
</protein>